<dbReference type="InterPro" id="IPR019933">
    <property type="entry name" value="DivIVA_domain"/>
</dbReference>
<accession>A0A1C4UZU0</accession>
<feature type="compositionally biased region" description="Low complexity" evidence="1">
    <location>
        <begin position="148"/>
        <end position="157"/>
    </location>
</feature>
<organism evidence="2 3">
    <name type="scientific">Micromonospora mirobrigensis</name>
    <dbReference type="NCBI Taxonomy" id="262898"/>
    <lineage>
        <taxon>Bacteria</taxon>
        <taxon>Bacillati</taxon>
        <taxon>Actinomycetota</taxon>
        <taxon>Actinomycetes</taxon>
        <taxon>Micromonosporales</taxon>
        <taxon>Micromonosporaceae</taxon>
        <taxon>Micromonospora</taxon>
    </lineage>
</organism>
<sequence length="251" mass="25539">MGHVLLLLVVALTVAAVVFGVTVLVSGRDPGLAPAEPDGRAVPLPAARPLRESDVGAVRFDTAARGYRMAQVDQALRRVAYDIGYKSELIDVLEAEVKALREGRTAEADALRRAREQAAAVAPTAPSSPDPDGPVAGEPVFTAGGDRSVTVAAADPVTVPPPTAPSVDRSDADPARDAEPPVLRDAEPPVLRDAAAPVEAAGESTGESETAAPGHRETGSAATLDGPATGAPEVDLDGTARSGAAVRSESR</sequence>
<dbReference type="STRING" id="262898.GA0070564_101849"/>
<dbReference type="EMBL" id="FMCX01000001">
    <property type="protein sequence ID" value="SCE77268.1"/>
    <property type="molecule type" value="Genomic_DNA"/>
</dbReference>
<evidence type="ECO:0000313" key="2">
    <source>
        <dbReference type="EMBL" id="SCE77268.1"/>
    </source>
</evidence>
<proteinExistence type="predicted"/>
<reference evidence="3" key="1">
    <citation type="submission" date="2016-06" db="EMBL/GenBank/DDBJ databases">
        <authorList>
            <person name="Varghese N."/>
            <person name="Submissions Spin"/>
        </authorList>
    </citation>
    <scope>NUCLEOTIDE SEQUENCE [LARGE SCALE GENOMIC DNA]</scope>
    <source>
        <strain evidence="3">DSM 44830</strain>
    </source>
</reference>
<name>A0A1C4UZU0_9ACTN</name>
<dbReference type="OrthoDB" id="3404379at2"/>
<feature type="compositionally biased region" description="Basic and acidic residues" evidence="1">
    <location>
        <begin position="168"/>
        <end position="187"/>
    </location>
</feature>
<dbReference type="NCBIfam" id="TIGR03544">
    <property type="entry name" value="DivI1A_domain"/>
    <property type="match status" value="1"/>
</dbReference>
<dbReference type="AlphaFoldDB" id="A0A1C4UZU0"/>
<evidence type="ECO:0000256" key="1">
    <source>
        <dbReference type="SAM" id="MobiDB-lite"/>
    </source>
</evidence>
<dbReference type="Gene3D" id="6.10.250.660">
    <property type="match status" value="1"/>
</dbReference>
<dbReference type="RefSeq" id="WP_091602691.1">
    <property type="nucleotide sequence ID" value="NZ_FMCX01000001.1"/>
</dbReference>
<gene>
    <name evidence="2" type="ORF">GA0070564_101849</name>
</gene>
<dbReference type="Proteomes" id="UP000199504">
    <property type="component" value="Unassembled WGS sequence"/>
</dbReference>
<protein>
    <submittedName>
        <fullName evidence="2">DivIVA domain-containing protein</fullName>
    </submittedName>
</protein>
<feature type="region of interest" description="Disordered" evidence="1">
    <location>
        <begin position="114"/>
        <end position="251"/>
    </location>
</feature>
<keyword evidence="3" id="KW-1185">Reference proteome</keyword>
<evidence type="ECO:0000313" key="3">
    <source>
        <dbReference type="Proteomes" id="UP000199504"/>
    </source>
</evidence>